<feature type="transmembrane region" description="Helical" evidence="7">
    <location>
        <begin position="417"/>
        <end position="438"/>
    </location>
</feature>
<evidence type="ECO:0000256" key="7">
    <source>
        <dbReference type="SAM" id="Phobius"/>
    </source>
</evidence>
<feature type="transmembrane region" description="Helical" evidence="7">
    <location>
        <begin position="164"/>
        <end position="190"/>
    </location>
</feature>
<evidence type="ECO:0000313" key="8">
    <source>
        <dbReference type="EMBL" id="QAB18025.1"/>
    </source>
</evidence>
<feature type="region of interest" description="Disordered" evidence="6">
    <location>
        <begin position="453"/>
        <end position="507"/>
    </location>
</feature>
<evidence type="ECO:0000256" key="4">
    <source>
        <dbReference type="ARBA" id="ARBA00022989"/>
    </source>
</evidence>
<feature type="compositionally biased region" description="Basic and acidic residues" evidence="6">
    <location>
        <begin position="487"/>
        <end position="496"/>
    </location>
</feature>
<proteinExistence type="predicted"/>
<keyword evidence="5 7" id="KW-0472">Membrane</keyword>
<feature type="transmembrane region" description="Helical" evidence="7">
    <location>
        <begin position="30"/>
        <end position="53"/>
    </location>
</feature>
<evidence type="ECO:0000256" key="1">
    <source>
        <dbReference type="ARBA" id="ARBA00004651"/>
    </source>
</evidence>
<organism evidence="8 9">
    <name type="scientific">Leucobacter muris</name>
    <dbReference type="NCBI Taxonomy" id="1935379"/>
    <lineage>
        <taxon>Bacteria</taxon>
        <taxon>Bacillati</taxon>
        <taxon>Actinomycetota</taxon>
        <taxon>Actinomycetes</taxon>
        <taxon>Micrococcales</taxon>
        <taxon>Microbacteriaceae</taxon>
        <taxon>Leucobacter</taxon>
    </lineage>
</organism>
<feature type="transmembrane region" description="Helical" evidence="7">
    <location>
        <begin position="304"/>
        <end position="322"/>
    </location>
</feature>
<feature type="transmembrane region" description="Helical" evidence="7">
    <location>
        <begin position="234"/>
        <end position="257"/>
    </location>
</feature>
<keyword evidence="2" id="KW-1003">Cell membrane</keyword>
<accession>A0ABX5QG63</accession>
<dbReference type="Proteomes" id="UP000285768">
    <property type="component" value="Chromosome"/>
</dbReference>
<dbReference type="PANTHER" id="PTHR23513:SF6">
    <property type="entry name" value="MAJOR FACILITATOR SUPERFAMILY ASSOCIATED DOMAIN-CONTAINING PROTEIN"/>
    <property type="match status" value="1"/>
</dbReference>
<evidence type="ECO:0000256" key="2">
    <source>
        <dbReference type="ARBA" id="ARBA00022475"/>
    </source>
</evidence>
<dbReference type="RefSeq" id="WP_128386993.1">
    <property type="nucleotide sequence ID" value="NZ_CP035037.1"/>
</dbReference>
<comment type="subcellular location">
    <subcellularLocation>
        <location evidence="1">Cell membrane</location>
        <topology evidence="1">Multi-pass membrane protein</topology>
    </subcellularLocation>
</comment>
<sequence length="507" mass="54183">MSTAQHPPAPTGVPGQPVAPGSGMRVFLHLLVNTAVANLTTNFLWFALVFWVFIETRSILATGVLGGAYMLIIALSSMYFGSLVDRFRKLRVMRLSAWISLVAFLIACTMFFALGERPLLDLAAPWFWVFAVVVLVGCVVELLRNLALSTTVTLLVPTERHANANGLVGTVQGLAFIATSVFSGLSVGLLGMGPTMLISAVCTAVPLVHLHLIRVSEPEIVHDPERKAIDFRGGFLAVLAVPGLLALIIFTTFNNLTGGVFMALLDPYGLTLFPVEMWGIWFGVASTGFVVGGAVVAKWGLGKNPIRTMLVLVACTGVLGGLFTLREWGWLFVAGIWLFMAVMPAIEAAEQTVIQRVVPFEKQGRVFGFAMTFEAATAPITSFLIAPIAEFWIVPYMETSDGRATWGWLLGDGDARGIALIFLCAGLVSILLAVGASLTRSYRLLSRSYVESPEAPPHLESAETGEAADPQAPDPAAPSAAPGASDGKQHGRDHSQVTRGSSPEKST</sequence>
<feature type="transmembrane region" description="Helical" evidence="7">
    <location>
        <begin position="59"/>
        <end position="80"/>
    </location>
</feature>
<feature type="transmembrane region" description="Helical" evidence="7">
    <location>
        <begin position="277"/>
        <end position="297"/>
    </location>
</feature>
<feature type="transmembrane region" description="Helical" evidence="7">
    <location>
        <begin position="92"/>
        <end position="114"/>
    </location>
</feature>
<dbReference type="CDD" id="cd06173">
    <property type="entry name" value="MFS_MefA_like"/>
    <property type="match status" value="1"/>
</dbReference>
<dbReference type="PANTHER" id="PTHR23513">
    <property type="entry name" value="INTEGRAL MEMBRANE EFFLUX PROTEIN-RELATED"/>
    <property type="match status" value="1"/>
</dbReference>
<feature type="compositionally biased region" description="Polar residues" evidence="6">
    <location>
        <begin position="497"/>
        <end position="507"/>
    </location>
</feature>
<gene>
    <name evidence="8" type="ORF">Leucomu_08925</name>
</gene>
<dbReference type="Gene3D" id="1.20.1250.20">
    <property type="entry name" value="MFS general substrate transporter like domains"/>
    <property type="match status" value="1"/>
</dbReference>
<keyword evidence="9" id="KW-1185">Reference proteome</keyword>
<evidence type="ECO:0000313" key="9">
    <source>
        <dbReference type="Proteomes" id="UP000285768"/>
    </source>
</evidence>
<evidence type="ECO:0000256" key="6">
    <source>
        <dbReference type="SAM" id="MobiDB-lite"/>
    </source>
</evidence>
<feature type="transmembrane region" description="Helical" evidence="7">
    <location>
        <begin position="126"/>
        <end position="143"/>
    </location>
</feature>
<dbReference type="EMBL" id="CP035037">
    <property type="protein sequence ID" value="QAB18025.1"/>
    <property type="molecule type" value="Genomic_DNA"/>
</dbReference>
<name>A0ABX5QG63_9MICO</name>
<keyword evidence="4 7" id="KW-1133">Transmembrane helix</keyword>
<dbReference type="SUPFAM" id="SSF103473">
    <property type="entry name" value="MFS general substrate transporter"/>
    <property type="match status" value="1"/>
</dbReference>
<feature type="compositionally biased region" description="Low complexity" evidence="6">
    <location>
        <begin position="477"/>
        <end position="486"/>
    </location>
</feature>
<dbReference type="InterPro" id="IPR036259">
    <property type="entry name" value="MFS_trans_sf"/>
</dbReference>
<reference evidence="8 9" key="1">
    <citation type="submission" date="2019-01" db="EMBL/GenBank/DDBJ databases">
        <title>Leucobacter muris sp. nov. isolated from the nose of a laboratory mouse.</title>
        <authorList>
            <person name="Benga L."/>
            <person name="Sproeer C."/>
            <person name="Schumann P."/>
            <person name="Verbarg S."/>
            <person name="Bunk B."/>
            <person name="Engelhardt E."/>
            <person name="Benten P.M."/>
            <person name="Sager M."/>
        </authorList>
    </citation>
    <scope>NUCLEOTIDE SEQUENCE [LARGE SCALE GENOMIC DNA]</scope>
    <source>
        <strain evidence="8 9">DSM 101948</strain>
    </source>
</reference>
<evidence type="ECO:0000256" key="5">
    <source>
        <dbReference type="ARBA" id="ARBA00023136"/>
    </source>
</evidence>
<feature type="transmembrane region" description="Helical" evidence="7">
    <location>
        <begin position="328"/>
        <end position="346"/>
    </location>
</feature>
<dbReference type="Pfam" id="PF07690">
    <property type="entry name" value="MFS_1"/>
    <property type="match status" value="1"/>
</dbReference>
<keyword evidence="3 7" id="KW-0812">Transmembrane</keyword>
<evidence type="ECO:0000256" key="3">
    <source>
        <dbReference type="ARBA" id="ARBA00022692"/>
    </source>
</evidence>
<dbReference type="InterPro" id="IPR011701">
    <property type="entry name" value="MFS"/>
</dbReference>
<protein>
    <submittedName>
        <fullName evidence="8">MFS transporter</fullName>
    </submittedName>
</protein>
<feature type="transmembrane region" description="Helical" evidence="7">
    <location>
        <begin position="366"/>
        <end position="397"/>
    </location>
</feature>